<organism evidence="2 3">
    <name type="scientific">Lupinus luteus</name>
    <name type="common">European yellow lupine</name>
    <dbReference type="NCBI Taxonomy" id="3873"/>
    <lineage>
        <taxon>Eukaryota</taxon>
        <taxon>Viridiplantae</taxon>
        <taxon>Streptophyta</taxon>
        <taxon>Embryophyta</taxon>
        <taxon>Tracheophyta</taxon>
        <taxon>Spermatophyta</taxon>
        <taxon>Magnoliopsida</taxon>
        <taxon>eudicotyledons</taxon>
        <taxon>Gunneridae</taxon>
        <taxon>Pentapetalae</taxon>
        <taxon>rosids</taxon>
        <taxon>fabids</taxon>
        <taxon>Fabales</taxon>
        <taxon>Fabaceae</taxon>
        <taxon>Papilionoideae</taxon>
        <taxon>50 kb inversion clade</taxon>
        <taxon>genistoids sensu lato</taxon>
        <taxon>core genistoids</taxon>
        <taxon>Genisteae</taxon>
        <taxon>Lupinus</taxon>
    </lineage>
</organism>
<dbReference type="Pfam" id="PF14223">
    <property type="entry name" value="Retrotran_gag_2"/>
    <property type="match status" value="1"/>
</dbReference>
<sequence>MKALGEKISYQNIIEKVLRTLSPKFDHIVVAIEESKSLEEMKVEELQGSLEAHEQRLNGRAMEKSNDSQVLFTQDSRRYGSKTRGKGRESRSSSWKNNQLQG</sequence>
<accession>A0AAV1YLS1</accession>
<evidence type="ECO:0000256" key="1">
    <source>
        <dbReference type="SAM" id="MobiDB-lite"/>
    </source>
</evidence>
<evidence type="ECO:0000313" key="2">
    <source>
        <dbReference type="EMBL" id="CAL0334991.1"/>
    </source>
</evidence>
<feature type="region of interest" description="Disordered" evidence="1">
    <location>
        <begin position="58"/>
        <end position="102"/>
    </location>
</feature>
<dbReference type="Proteomes" id="UP001497480">
    <property type="component" value="Unassembled WGS sequence"/>
</dbReference>
<name>A0AAV1YLS1_LUPLU</name>
<protein>
    <submittedName>
        <fullName evidence="2">Uncharacterized protein</fullName>
    </submittedName>
</protein>
<feature type="compositionally biased region" description="Polar residues" evidence="1">
    <location>
        <begin position="92"/>
        <end position="102"/>
    </location>
</feature>
<dbReference type="EMBL" id="CAXHTB010000026">
    <property type="protein sequence ID" value="CAL0334991.1"/>
    <property type="molecule type" value="Genomic_DNA"/>
</dbReference>
<dbReference type="AlphaFoldDB" id="A0AAV1YLS1"/>
<comment type="caution">
    <text evidence="2">The sequence shown here is derived from an EMBL/GenBank/DDBJ whole genome shotgun (WGS) entry which is preliminary data.</text>
</comment>
<evidence type="ECO:0000313" key="3">
    <source>
        <dbReference type="Proteomes" id="UP001497480"/>
    </source>
</evidence>
<gene>
    <name evidence="2" type="ORF">LLUT_LOCUS36051</name>
</gene>
<keyword evidence="3" id="KW-1185">Reference proteome</keyword>
<proteinExistence type="predicted"/>
<reference evidence="2 3" key="1">
    <citation type="submission" date="2024-03" db="EMBL/GenBank/DDBJ databases">
        <authorList>
            <person name="Martinez-Hernandez J."/>
        </authorList>
    </citation>
    <scope>NUCLEOTIDE SEQUENCE [LARGE SCALE GENOMIC DNA]</scope>
</reference>